<dbReference type="PANTHER" id="PTHR38460">
    <property type="entry name" value="TAUTOMERASE YOLI-RELATED"/>
    <property type="match status" value="1"/>
</dbReference>
<accession>A0AAI8TVS6</accession>
<dbReference type="AlphaFoldDB" id="A0AAI8TVS6"/>
<gene>
    <name evidence="1" type="ORF">hbim_05836</name>
</gene>
<proteinExistence type="predicted"/>
<sequence>MPLVRIDLLNHHERDHIRDIADAIHRGVVTVLGIPERDRFQVITTHAADEIIALDAGLDFDRSRDVVVIQIFTQRGRSIETKERLFAELAAQLQTVGVRGNDMFVGLVENGPEDWSFGFGKAQYLTGELAVPEPN</sequence>
<dbReference type="PANTHER" id="PTHR38460:SF1">
    <property type="entry name" value="TAUTOMERASE YOLI-RELATED"/>
    <property type="match status" value="1"/>
</dbReference>
<reference evidence="1" key="1">
    <citation type="submission" date="2023-03" db="EMBL/GenBank/DDBJ databases">
        <title>Draft genome sequence of a Mycolicibacterium mageritense strain H4_3_1 isolated from a hybrid biological-inorganic system reactor.</title>
        <authorList>
            <person name="Feng X."/>
            <person name="Kazama D."/>
            <person name="Sato K."/>
            <person name="Kobayashi H."/>
        </authorList>
    </citation>
    <scope>NUCLEOTIDE SEQUENCE</scope>
    <source>
        <strain evidence="1">H4_3_1</strain>
    </source>
</reference>
<dbReference type="InterPro" id="IPR037479">
    <property type="entry name" value="Tauto_MSAD"/>
</dbReference>
<evidence type="ECO:0000313" key="1">
    <source>
        <dbReference type="EMBL" id="BDY31878.1"/>
    </source>
</evidence>
<dbReference type="EMBL" id="AP027452">
    <property type="protein sequence ID" value="BDY31878.1"/>
    <property type="molecule type" value="Genomic_DNA"/>
</dbReference>
<dbReference type="InterPro" id="IPR014347">
    <property type="entry name" value="Tautomerase/MIF_sf"/>
</dbReference>
<evidence type="ECO:0008006" key="3">
    <source>
        <dbReference type="Google" id="ProtNLM"/>
    </source>
</evidence>
<dbReference type="SUPFAM" id="SSF55331">
    <property type="entry name" value="Tautomerase/MIF"/>
    <property type="match status" value="1"/>
</dbReference>
<organism evidence="1 2">
    <name type="scientific">Mycolicibacterium mageritense</name>
    <name type="common">Mycobacterium mageritense</name>
    <dbReference type="NCBI Taxonomy" id="53462"/>
    <lineage>
        <taxon>Bacteria</taxon>
        <taxon>Bacillati</taxon>
        <taxon>Actinomycetota</taxon>
        <taxon>Actinomycetes</taxon>
        <taxon>Mycobacteriales</taxon>
        <taxon>Mycobacteriaceae</taxon>
        <taxon>Mycolicibacterium</taxon>
    </lineage>
</organism>
<name>A0AAI8TVS6_MYCME</name>
<dbReference type="Gene3D" id="3.30.429.10">
    <property type="entry name" value="Macrophage Migration Inhibitory Factor"/>
    <property type="match status" value="1"/>
</dbReference>
<dbReference type="RefSeq" id="WP_286212043.1">
    <property type="nucleotide sequence ID" value="NZ_AP027452.1"/>
</dbReference>
<protein>
    <recommendedName>
        <fullName evidence="3">Tautomerase family protein</fullName>
    </recommendedName>
</protein>
<evidence type="ECO:0000313" key="2">
    <source>
        <dbReference type="Proteomes" id="UP001241092"/>
    </source>
</evidence>
<dbReference type="Pfam" id="PF14552">
    <property type="entry name" value="Tautomerase_2"/>
    <property type="match status" value="1"/>
</dbReference>
<dbReference type="Proteomes" id="UP001241092">
    <property type="component" value="Chromosome"/>
</dbReference>